<evidence type="ECO:0000313" key="3">
    <source>
        <dbReference type="Proteomes" id="UP001500449"/>
    </source>
</evidence>
<dbReference type="PANTHER" id="PTHR11803:SF58">
    <property type="entry name" value="PROTEIN HMF1-RELATED"/>
    <property type="match status" value="1"/>
</dbReference>
<gene>
    <name evidence="2" type="ORF">GCM10009836_33450</name>
</gene>
<accession>A0ABN2N3M2</accession>
<evidence type="ECO:0000256" key="1">
    <source>
        <dbReference type="ARBA" id="ARBA00010552"/>
    </source>
</evidence>
<comment type="caution">
    <text evidence="2">The sequence shown here is derived from an EMBL/GenBank/DDBJ whole genome shotgun (WGS) entry which is preliminary data.</text>
</comment>
<dbReference type="Proteomes" id="UP001500449">
    <property type="component" value="Unassembled WGS sequence"/>
</dbReference>
<evidence type="ECO:0000313" key="2">
    <source>
        <dbReference type="EMBL" id="GAA1850827.1"/>
    </source>
</evidence>
<dbReference type="InterPro" id="IPR035959">
    <property type="entry name" value="RutC-like_sf"/>
</dbReference>
<comment type="similarity">
    <text evidence="1">Belongs to the RutC family.</text>
</comment>
<dbReference type="Pfam" id="PF01042">
    <property type="entry name" value="Ribonuc_L-PSP"/>
    <property type="match status" value="1"/>
</dbReference>
<sequence length="144" mass="15279">MNRVVRTAGKTVGLYSPAVVTGPGARMVHVSGVLSVDPEGGSVGAGDFELQMRTVFRLLGETLAAAGSSFGELVKMTTYLVDPDHVTEFYRIRVPLFEELYPKGNPPGNTLLVVARLVRPEFLIEIEGVATTTSEGSAGDELVG</sequence>
<organism evidence="2 3">
    <name type="scientific">Pseudonocardia ailaonensis</name>
    <dbReference type="NCBI Taxonomy" id="367279"/>
    <lineage>
        <taxon>Bacteria</taxon>
        <taxon>Bacillati</taxon>
        <taxon>Actinomycetota</taxon>
        <taxon>Actinomycetes</taxon>
        <taxon>Pseudonocardiales</taxon>
        <taxon>Pseudonocardiaceae</taxon>
        <taxon>Pseudonocardia</taxon>
    </lineage>
</organism>
<dbReference type="Gene3D" id="3.30.1330.40">
    <property type="entry name" value="RutC-like"/>
    <property type="match status" value="1"/>
</dbReference>
<keyword evidence="3" id="KW-1185">Reference proteome</keyword>
<dbReference type="SUPFAM" id="SSF55298">
    <property type="entry name" value="YjgF-like"/>
    <property type="match status" value="1"/>
</dbReference>
<reference evidence="2 3" key="1">
    <citation type="journal article" date="2019" name="Int. J. Syst. Evol. Microbiol.">
        <title>The Global Catalogue of Microorganisms (GCM) 10K type strain sequencing project: providing services to taxonomists for standard genome sequencing and annotation.</title>
        <authorList>
            <consortium name="The Broad Institute Genomics Platform"/>
            <consortium name="The Broad Institute Genome Sequencing Center for Infectious Disease"/>
            <person name="Wu L."/>
            <person name="Ma J."/>
        </authorList>
    </citation>
    <scope>NUCLEOTIDE SEQUENCE [LARGE SCALE GENOMIC DNA]</scope>
    <source>
        <strain evidence="2 3">JCM 16009</strain>
    </source>
</reference>
<dbReference type="PANTHER" id="PTHR11803">
    <property type="entry name" value="2-IMINOBUTANOATE/2-IMINOPROPANOATE DEAMINASE RIDA"/>
    <property type="match status" value="1"/>
</dbReference>
<proteinExistence type="inferred from homology"/>
<dbReference type="EMBL" id="BAAAQK010000009">
    <property type="protein sequence ID" value="GAA1850827.1"/>
    <property type="molecule type" value="Genomic_DNA"/>
</dbReference>
<protein>
    <submittedName>
        <fullName evidence="2">RidA family protein</fullName>
    </submittedName>
</protein>
<dbReference type="RefSeq" id="WP_344417580.1">
    <property type="nucleotide sequence ID" value="NZ_BAAAQK010000009.1"/>
</dbReference>
<dbReference type="CDD" id="cd00448">
    <property type="entry name" value="YjgF_YER057c_UK114_family"/>
    <property type="match status" value="1"/>
</dbReference>
<dbReference type="InterPro" id="IPR006175">
    <property type="entry name" value="YjgF/YER057c/UK114"/>
</dbReference>
<name>A0ABN2N3M2_9PSEU</name>